<keyword evidence="1" id="KW-0812">Transmembrane</keyword>
<protein>
    <submittedName>
        <fullName evidence="2">Uncharacterized protein</fullName>
    </submittedName>
</protein>
<name>A0AAV2PMY2_MEGNR</name>
<evidence type="ECO:0000313" key="2">
    <source>
        <dbReference type="EMBL" id="CAL4061499.1"/>
    </source>
</evidence>
<proteinExistence type="predicted"/>
<gene>
    <name evidence="2" type="ORF">MNOR_LOCUS2183</name>
</gene>
<dbReference type="EMBL" id="CAXKWB010000639">
    <property type="protein sequence ID" value="CAL4061499.1"/>
    <property type="molecule type" value="Genomic_DNA"/>
</dbReference>
<comment type="caution">
    <text evidence="2">The sequence shown here is derived from an EMBL/GenBank/DDBJ whole genome shotgun (WGS) entry which is preliminary data.</text>
</comment>
<feature type="transmembrane region" description="Helical" evidence="1">
    <location>
        <begin position="67"/>
        <end position="88"/>
    </location>
</feature>
<reference evidence="2 3" key="1">
    <citation type="submission" date="2024-05" db="EMBL/GenBank/DDBJ databases">
        <authorList>
            <person name="Wallberg A."/>
        </authorList>
    </citation>
    <scope>NUCLEOTIDE SEQUENCE [LARGE SCALE GENOMIC DNA]</scope>
</reference>
<keyword evidence="1" id="KW-1133">Transmembrane helix</keyword>
<accession>A0AAV2PMY2</accession>
<feature type="non-terminal residue" evidence="2">
    <location>
        <position position="1"/>
    </location>
</feature>
<organism evidence="2 3">
    <name type="scientific">Meganyctiphanes norvegica</name>
    <name type="common">Northern krill</name>
    <name type="synonym">Thysanopoda norvegica</name>
    <dbReference type="NCBI Taxonomy" id="48144"/>
    <lineage>
        <taxon>Eukaryota</taxon>
        <taxon>Metazoa</taxon>
        <taxon>Ecdysozoa</taxon>
        <taxon>Arthropoda</taxon>
        <taxon>Crustacea</taxon>
        <taxon>Multicrustacea</taxon>
        <taxon>Malacostraca</taxon>
        <taxon>Eumalacostraca</taxon>
        <taxon>Eucarida</taxon>
        <taxon>Euphausiacea</taxon>
        <taxon>Euphausiidae</taxon>
        <taxon>Meganyctiphanes</taxon>
    </lineage>
</organism>
<dbReference type="Proteomes" id="UP001497623">
    <property type="component" value="Unassembled WGS sequence"/>
</dbReference>
<evidence type="ECO:0000256" key="1">
    <source>
        <dbReference type="SAM" id="Phobius"/>
    </source>
</evidence>
<sequence>QDIFQNFKNNEGRQPNAAHKAESRTWEHIPGLIRLAAPRDKISAVRERMVHLISRESKQLPYNNGSVVSIAFLAFGVILFDVLADAMFGSNTNILSSMGAPVGREALLPGMGLFGDSVSNIAEVFLNMLTVYLYRDESSDCGERLLCESNQQAVSRGFLDSLFTYVSGFIVSLFLDEAPLSQSLQAMRNGRKLQPCLEIYPNCSITL</sequence>
<evidence type="ECO:0000313" key="3">
    <source>
        <dbReference type="Proteomes" id="UP001497623"/>
    </source>
</evidence>
<dbReference type="AlphaFoldDB" id="A0AAV2PMY2"/>
<keyword evidence="1" id="KW-0472">Membrane</keyword>
<keyword evidence="3" id="KW-1185">Reference proteome</keyword>